<dbReference type="Pfam" id="PF00795">
    <property type="entry name" value="CN_hydrolase"/>
    <property type="match status" value="1"/>
</dbReference>
<organism evidence="2 3">
    <name type="scientific">Endozoicomonas montiporae</name>
    <dbReference type="NCBI Taxonomy" id="1027273"/>
    <lineage>
        <taxon>Bacteria</taxon>
        <taxon>Pseudomonadati</taxon>
        <taxon>Pseudomonadota</taxon>
        <taxon>Gammaproteobacteria</taxon>
        <taxon>Oceanospirillales</taxon>
        <taxon>Endozoicomonadaceae</taxon>
        <taxon>Endozoicomonas</taxon>
    </lineage>
</organism>
<feature type="domain" description="CN hydrolase" evidence="1">
    <location>
        <begin position="5"/>
        <end position="173"/>
    </location>
</feature>
<comment type="caution">
    <text evidence="2">The sequence shown here is derived from an EMBL/GenBank/DDBJ whole genome shotgun (WGS) entry which is preliminary data.</text>
</comment>
<dbReference type="AlphaFoldDB" id="A0A081MZL6"/>
<proteinExistence type="predicted"/>
<dbReference type="EMBL" id="JOKG01000006">
    <property type="protein sequence ID" value="KEQ11639.1"/>
    <property type="molecule type" value="Genomic_DNA"/>
</dbReference>
<reference evidence="2 3" key="1">
    <citation type="submission" date="2014-06" db="EMBL/GenBank/DDBJ databases">
        <title>Whole Genome Sequences of Three Symbiotic Endozoicomonas Bacteria.</title>
        <authorList>
            <person name="Neave M.J."/>
            <person name="Apprill A."/>
            <person name="Voolstra C.R."/>
        </authorList>
    </citation>
    <scope>NUCLEOTIDE SEQUENCE [LARGE SCALE GENOMIC DNA]</scope>
    <source>
        <strain evidence="2 3">LMG 24815</strain>
    </source>
</reference>
<name>A0A081MZL6_9GAMM</name>
<dbReference type="RefSeq" id="WP_034879400.1">
    <property type="nucleotide sequence ID" value="NZ_JOKG01000006.1"/>
</dbReference>
<dbReference type="InterPro" id="IPR036526">
    <property type="entry name" value="C-N_Hydrolase_sf"/>
</dbReference>
<gene>
    <name evidence="2" type="ORF">GZ77_24265</name>
</gene>
<evidence type="ECO:0000313" key="3">
    <source>
        <dbReference type="Proteomes" id="UP000028006"/>
    </source>
</evidence>
<sequence>MTALTIASVQFKRHANDKFFNLTTIRSFAGQASKQNVDILIFPELCIPGFLGESDLSQVQADRLAESFPDGLSCLYLQHQAELFDLNIGAGMVEADNGLYFNTFVMAMRDGRLERHRKSCLFGEHSGPCNDHGVFKLPDGLITGILSDSESREGVHINAMAENGARLILTSHPKGSVRVLDDKGQLLAETAGTMDTLDVVTVDI</sequence>
<evidence type="ECO:0000259" key="1">
    <source>
        <dbReference type="Pfam" id="PF00795"/>
    </source>
</evidence>
<dbReference type="Gene3D" id="3.60.110.10">
    <property type="entry name" value="Carbon-nitrogen hydrolase"/>
    <property type="match status" value="1"/>
</dbReference>
<dbReference type="InterPro" id="IPR003010">
    <property type="entry name" value="C-N_Hydrolase"/>
</dbReference>
<accession>A0A081MZL6</accession>
<dbReference type="eggNOG" id="COG0388">
    <property type="taxonomic scope" value="Bacteria"/>
</dbReference>
<dbReference type="Proteomes" id="UP000028006">
    <property type="component" value="Unassembled WGS sequence"/>
</dbReference>
<evidence type="ECO:0000313" key="2">
    <source>
        <dbReference type="EMBL" id="KEQ11639.1"/>
    </source>
</evidence>
<protein>
    <recommendedName>
        <fullName evidence="1">CN hydrolase domain-containing protein</fullName>
    </recommendedName>
</protein>
<dbReference type="SUPFAM" id="SSF56317">
    <property type="entry name" value="Carbon-nitrogen hydrolase"/>
    <property type="match status" value="1"/>
</dbReference>
<keyword evidence="3" id="KW-1185">Reference proteome</keyword>